<keyword evidence="3" id="KW-0804">Transcription</keyword>
<dbReference type="InterPro" id="IPR050370">
    <property type="entry name" value="HES_HEY"/>
</dbReference>
<feature type="domain" description="BHLH" evidence="6">
    <location>
        <begin position="18"/>
        <end position="68"/>
    </location>
</feature>
<evidence type="ECO:0000256" key="2">
    <source>
        <dbReference type="ARBA" id="ARBA00023015"/>
    </source>
</evidence>
<evidence type="ECO:0000256" key="4">
    <source>
        <dbReference type="ARBA" id="ARBA00023242"/>
    </source>
</evidence>
<dbReference type="GO" id="GO:0003677">
    <property type="term" value="F:DNA binding"/>
    <property type="evidence" value="ECO:0007669"/>
    <property type="project" value="InterPro"/>
</dbReference>
<evidence type="ECO:0000256" key="5">
    <source>
        <dbReference type="SAM" id="MobiDB-lite"/>
    </source>
</evidence>
<feature type="region of interest" description="Disordered" evidence="5">
    <location>
        <begin position="1"/>
        <end position="26"/>
    </location>
</feature>
<comment type="caution">
    <text evidence="8">The sequence shown here is derived from an EMBL/GenBank/DDBJ whole genome shotgun (WGS) entry which is preliminary data.</text>
</comment>
<dbReference type="PANTHER" id="PTHR10985">
    <property type="entry name" value="BASIC HELIX-LOOP-HELIX TRANSCRIPTION FACTOR, HES-RELATED"/>
    <property type="match status" value="1"/>
</dbReference>
<dbReference type="SMART" id="SM00353">
    <property type="entry name" value="HLH"/>
    <property type="match status" value="1"/>
</dbReference>
<keyword evidence="2" id="KW-0805">Transcription regulation</keyword>
<dbReference type="InterPro" id="IPR036638">
    <property type="entry name" value="HLH_DNA-bd_sf"/>
</dbReference>
<evidence type="ECO:0000313" key="8">
    <source>
        <dbReference type="EMBL" id="KAK3105227.1"/>
    </source>
</evidence>
<dbReference type="GO" id="GO:0046983">
    <property type="term" value="F:protein dimerization activity"/>
    <property type="evidence" value="ECO:0007669"/>
    <property type="project" value="InterPro"/>
</dbReference>
<feature type="compositionally biased region" description="Basic residues" evidence="5">
    <location>
        <begin position="17"/>
        <end position="26"/>
    </location>
</feature>
<sequence length="311" mass="35002">MSVDVMKNYPSKDNKTSLRKSNKPIMEKKRRARINNCLTQLKTLVLESMKKDEKADILEMTVKYLRGIQRQQLSSVIASDPNIVSKYRAGYQECATEVTRYLNSTRNVEPDVKSRLVGHLSECLRTQSTCNGQYRTSPHHQSNIDVATPLSVHIPQNNSNFSPVANSNGLLVASSPQMQQNQTTCQPMLSASPVHNVQQTTNVSGQFQILPARNVYNGPIAIYMGNVNQSNSPSQNSIPVFTLHVPESKDVSPSHVEISKQADNAYPYSGKNTDSVIRARVHYHNERVYNEKLWRPVVTGYNGDTLYYFVI</sequence>
<keyword evidence="4" id="KW-0539">Nucleus</keyword>
<dbReference type="PROSITE" id="PS51054">
    <property type="entry name" value="ORANGE"/>
    <property type="match status" value="1"/>
</dbReference>
<dbReference type="GO" id="GO:0005634">
    <property type="term" value="C:nucleus"/>
    <property type="evidence" value="ECO:0007669"/>
    <property type="project" value="UniProtKB-SubCell"/>
</dbReference>
<dbReference type="Gene3D" id="4.10.280.10">
    <property type="entry name" value="Helix-loop-helix DNA-binding domain"/>
    <property type="match status" value="1"/>
</dbReference>
<evidence type="ECO:0000256" key="3">
    <source>
        <dbReference type="ARBA" id="ARBA00023163"/>
    </source>
</evidence>
<dbReference type="InterPro" id="IPR003650">
    <property type="entry name" value="Orange_dom"/>
</dbReference>
<organism evidence="8 9">
    <name type="scientific">Pinctada imbricata</name>
    <name type="common">Atlantic pearl-oyster</name>
    <name type="synonym">Pinctada martensii</name>
    <dbReference type="NCBI Taxonomy" id="66713"/>
    <lineage>
        <taxon>Eukaryota</taxon>
        <taxon>Metazoa</taxon>
        <taxon>Spiralia</taxon>
        <taxon>Lophotrochozoa</taxon>
        <taxon>Mollusca</taxon>
        <taxon>Bivalvia</taxon>
        <taxon>Autobranchia</taxon>
        <taxon>Pteriomorphia</taxon>
        <taxon>Pterioida</taxon>
        <taxon>Pterioidea</taxon>
        <taxon>Pteriidae</taxon>
        <taxon>Pinctada</taxon>
    </lineage>
</organism>
<proteinExistence type="predicted"/>
<gene>
    <name evidence="8" type="ORF">FSP39_020230</name>
</gene>
<evidence type="ECO:0000313" key="9">
    <source>
        <dbReference type="Proteomes" id="UP001186944"/>
    </source>
</evidence>
<keyword evidence="9" id="KW-1185">Reference proteome</keyword>
<accession>A0AA88YI01</accession>
<dbReference type="EMBL" id="VSWD01000004">
    <property type="protein sequence ID" value="KAK3105227.1"/>
    <property type="molecule type" value="Genomic_DNA"/>
</dbReference>
<dbReference type="Pfam" id="PF07527">
    <property type="entry name" value="Hairy_orange"/>
    <property type="match status" value="1"/>
</dbReference>
<dbReference type="SUPFAM" id="SSF47459">
    <property type="entry name" value="HLH, helix-loop-helix DNA-binding domain"/>
    <property type="match status" value="1"/>
</dbReference>
<dbReference type="GO" id="GO:0006355">
    <property type="term" value="P:regulation of DNA-templated transcription"/>
    <property type="evidence" value="ECO:0007669"/>
    <property type="project" value="InterPro"/>
</dbReference>
<dbReference type="PROSITE" id="PS50888">
    <property type="entry name" value="BHLH"/>
    <property type="match status" value="1"/>
</dbReference>
<reference evidence="8" key="1">
    <citation type="submission" date="2019-08" db="EMBL/GenBank/DDBJ databases">
        <title>The improved chromosome-level genome for the pearl oyster Pinctada fucata martensii using PacBio sequencing and Hi-C.</title>
        <authorList>
            <person name="Zheng Z."/>
        </authorList>
    </citation>
    <scope>NUCLEOTIDE SEQUENCE</scope>
    <source>
        <strain evidence="8">ZZ-2019</strain>
        <tissue evidence="8">Adductor muscle</tissue>
    </source>
</reference>
<protein>
    <submittedName>
        <fullName evidence="8">Uncharacterized protein</fullName>
    </submittedName>
</protein>
<evidence type="ECO:0000259" key="7">
    <source>
        <dbReference type="PROSITE" id="PS51054"/>
    </source>
</evidence>
<dbReference type="Pfam" id="PF00010">
    <property type="entry name" value="HLH"/>
    <property type="match status" value="1"/>
</dbReference>
<dbReference type="InterPro" id="IPR011598">
    <property type="entry name" value="bHLH_dom"/>
</dbReference>
<dbReference type="AlphaFoldDB" id="A0AA88YI01"/>
<evidence type="ECO:0000256" key="1">
    <source>
        <dbReference type="ARBA" id="ARBA00004123"/>
    </source>
</evidence>
<feature type="domain" description="Orange" evidence="7">
    <location>
        <begin position="87"/>
        <end position="120"/>
    </location>
</feature>
<comment type="subcellular location">
    <subcellularLocation>
        <location evidence="1">Nucleus</location>
    </subcellularLocation>
</comment>
<dbReference type="Gene3D" id="6.10.250.980">
    <property type="match status" value="1"/>
</dbReference>
<dbReference type="SUPFAM" id="SSF158457">
    <property type="entry name" value="Orange domain-like"/>
    <property type="match status" value="1"/>
</dbReference>
<dbReference type="SMART" id="SM00511">
    <property type="entry name" value="ORANGE"/>
    <property type="match status" value="1"/>
</dbReference>
<name>A0AA88YI01_PINIB</name>
<evidence type="ECO:0000259" key="6">
    <source>
        <dbReference type="PROSITE" id="PS50888"/>
    </source>
</evidence>
<dbReference type="Proteomes" id="UP001186944">
    <property type="component" value="Unassembled WGS sequence"/>
</dbReference>